<dbReference type="Proteomes" id="UP000185151">
    <property type="component" value="Unassembled WGS sequence"/>
</dbReference>
<evidence type="ECO:0000313" key="3">
    <source>
        <dbReference type="Proteomes" id="UP000185151"/>
    </source>
</evidence>
<keyword evidence="3" id="KW-1185">Reference proteome</keyword>
<name>A0A1N6I6E0_9BURK</name>
<reference evidence="2 3" key="1">
    <citation type="submission" date="2016-11" db="EMBL/GenBank/DDBJ databases">
        <authorList>
            <person name="Jaros S."/>
            <person name="Januszkiewicz K."/>
            <person name="Wedrychowicz H."/>
        </authorList>
    </citation>
    <scope>NUCLEOTIDE SEQUENCE [LARGE SCALE GENOMIC DNA]</scope>
    <source>
        <strain evidence="2 3">GAS95</strain>
    </source>
</reference>
<gene>
    <name evidence="2" type="ORF">SAMN05444165_1848</name>
</gene>
<feature type="transmembrane region" description="Helical" evidence="1">
    <location>
        <begin position="21"/>
        <end position="43"/>
    </location>
</feature>
<keyword evidence="1" id="KW-0472">Membrane</keyword>
<organism evidence="2 3">
    <name type="scientific">Paraburkholderia phenazinium</name>
    <dbReference type="NCBI Taxonomy" id="60549"/>
    <lineage>
        <taxon>Bacteria</taxon>
        <taxon>Pseudomonadati</taxon>
        <taxon>Pseudomonadota</taxon>
        <taxon>Betaproteobacteria</taxon>
        <taxon>Burkholderiales</taxon>
        <taxon>Burkholderiaceae</taxon>
        <taxon>Paraburkholderia</taxon>
    </lineage>
</organism>
<protein>
    <submittedName>
        <fullName evidence="2">Uncharacterized protein</fullName>
    </submittedName>
</protein>
<evidence type="ECO:0000313" key="2">
    <source>
        <dbReference type="EMBL" id="SIO27539.1"/>
    </source>
</evidence>
<dbReference type="AlphaFoldDB" id="A0A1N6I6E0"/>
<keyword evidence="1" id="KW-0812">Transmembrane</keyword>
<sequence>MLSRITTLPVGHTPNMPVRSLARMALGFAIVLGGFAVAAVHLVQLLSGGY</sequence>
<accession>A0A1N6I6E0</accession>
<proteinExistence type="predicted"/>
<dbReference type="EMBL" id="FSRU01000001">
    <property type="protein sequence ID" value="SIO27539.1"/>
    <property type="molecule type" value="Genomic_DNA"/>
</dbReference>
<keyword evidence="1" id="KW-1133">Transmembrane helix</keyword>
<evidence type="ECO:0000256" key="1">
    <source>
        <dbReference type="SAM" id="Phobius"/>
    </source>
</evidence>